<dbReference type="SUPFAM" id="SSF55874">
    <property type="entry name" value="ATPase domain of HSP90 chaperone/DNA topoisomerase II/histidine kinase"/>
    <property type="match status" value="1"/>
</dbReference>
<dbReference type="AlphaFoldDB" id="A0A132BVQ8"/>
<proteinExistence type="predicted"/>
<dbReference type="SUPFAM" id="SSF55785">
    <property type="entry name" value="PYP-like sensor domain (PAS domain)"/>
    <property type="match status" value="1"/>
</dbReference>
<dbReference type="InterPro" id="IPR035965">
    <property type="entry name" value="PAS-like_dom_sf"/>
</dbReference>
<dbReference type="SMART" id="SM00387">
    <property type="entry name" value="HATPase_c"/>
    <property type="match status" value="1"/>
</dbReference>
<evidence type="ECO:0000256" key="12">
    <source>
        <dbReference type="ARBA" id="ARBA00023012"/>
    </source>
</evidence>
<comment type="caution">
    <text evidence="18">The sequence shown here is derived from an EMBL/GenBank/DDBJ whole genome shotgun (WGS) entry which is preliminary data.</text>
</comment>
<evidence type="ECO:0000256" key="13">
    <source>
        <dbReference type="ARBA" id="ARBA00023136"/>
    </source>
</evidence>
<dbReference type="InterPro" id="IPR029151">
    <property type="entry name" value="Sensor-like_sf"/>
</dbReference>
<evidence type="ECO:0000256" key="1">
    <source>
        <dbReference type="ARBA" id="ARBA00000085"/>
    </source>
</evidence>
<dbReference type="InterPro" id="IPR003594">
    <property type="entry name" value="HATPase_dom"/>
</dbReference>
<keyword evidence="10" id="KW-0067">ATP-binding</keyword>
<dbReference type="Pfam" id="PF02518">
    <property type="entry name" value="HATPase_c"/>
    <property type="match status" value="1"/>
</dbReference>
<evidence type="ECO:0000256" key="4">
    <source>
        <dbReference type="ARBA" id="ARBA00022475"/>
    </source>
</evidence>
<evidence type="ECO:0000259" key="16">
    <source>
        <dbReference type="PROSITE" id="PS50112"/>
    </source>
</evidence>
<dbReference type="SUPFAM" id="SSF103190">
    <property type="entry name" value="Sensory domain-like"/>
    <property type="match status" value="1"/>
</dbReference>
<sequence length="754" mass="84266">MPLTQMSIKFKVALAVSLVLGVCFSLFFTLNYRDTVQRIRTHAEQLITVNHQLHATYVQETLVAMTQDSETIVGFPPISGIFRSLAAADQVDPLDGSTLDDWRGRLETLFASLIKSRGTYSQIRLLLPQNNWREFVRVDRNQDEVRIVPRSALQPKGQEPYIRRLIAPPPQDFQFSNVTRNREFGRVAGPPTLRSMKRIEAADGTLLGAIVLNSHISELLTRPRPPNQIGHVYYAIENTASPIAEIVTADLTFLSHSEGAPDFPNWMQVADLPAGHLIADGHGQGHFVTEVRAATSDKPFSIKIISKLDMQPLFAEAWTELRRDLRNATLLTILASCLAYAFTARLHAPLEQLLGEIKSSSQTLQPLSRDFSGGDEVSVLAQNFTQLINSLIRETQRLDMILKNAAEGVLTLHSDGRIEDANPKAQSIFGRAAGDLLGRNLIDLLENEDQVSLATLEEARNQAGREPLRREVRLTRQDGTDLTVQVAFQHAHHSDGQRFIVMLRDITARVAAMRQSEALINALKKSNAELDQFAYVASHDLKAPLRVISNAVSWLEEDLEPYLNDDTRESMNLLHSRAKRMEVLLNDLLQHSRIGRVASPETRVSGSTMAKGLLQLLEIPDGIEIQFSDRFLESHMRQLPLEIILVNLIGNSIKHHDKAVGHISVDVVNQDDFLTFRVEDDGPGIEPAYHERIFEVFQTLQSRDQLESSGMGLAFVKKHIDVAGGSISVMSDGTRGTVFEFRWPKDLGQQERAA</sequence>
<dbReference type="PROSITE" id="PS50112">
    <property type="entry name" value="PAS"/>
    <property type="match status" value="1"/>
</dbReference>
<protein>
    <recommendedName>
        <fullName evidence="3">histidine kinase</fullName>
        <ecNumber evidence="3">2.7.13.3</ecNumber>
    </recommendedName>
</protein>
<keyword evidence="5" id="KW-0597">Phosphoprotein</keyword>
<evidence type="ECO:0000259" key="15">
    <source>
        <dbReference type="PROSITE" id="PS50109"/>
    </source>
</evidence>
<dbReference type="GO" id="GO:0006355">
    <property type="term" value="P:regulation of DNA-templated transcription"/>
    <property type="evidence" value="ECO:0007669"/>
    <property type="project" value="InterPro"/>
</dbReference>
<accession>A0A132BVQ8</accession>
<dbReference type="PRINTS" id="PR00344">
    <property type="entry name" value="BCTRLSENSOR"/>
</dbReference>
<comment type="subcellular location">
    <subcellularLocation>
        <location evidence="2">Cell membrane</location>
        <topology evidence="2">Multi-pass membrane protein</topology>
    </subcellularLocation>
</comment>
<dbReference type="CDD" id="cd00082">
    <property type="entry name" value="HisKA"/>
    <property type="match status" value="1"/>
</dbReference>
<keyword evidence="19" id="KW-1185">Reference proteome</keyword>
<dbReference type="InterPro" id="IPR050351">
    <property type="entry name" value="BphY/WalK/GraS-like"/>
</dbReference>
<dbReference type="InterPro" id="IPR036890">
    <property type="entry name" value="HATPase_C_sf"/>
</dbReference>
<evidence type="ECO:0000256" key="11">
    <source>
        <dbReference type="ARBA" id="ARBA00022989"/>
    </source>
</evidence>
<evidence type="ECO:0000256" key="7">
    <source>
        <dbReference type="ARBA" id="ARBA00022692"/>
    </source>
</evidence>
<dbReference type="EMBL" id="LPUY01000082">
    <property type="protein sequence ID" value="KUP91907.1"/>
    <property type="molecule type" value="Genomic_DNA"/>
</dbReference>
<evidence type="ECO:0000256" key="3">
    <source>
        <dbReference type="ARBA" id="ARBA00012438"/>
    </source>
</evidence>
<dbReference type="CDD" id="cd00075">
    <property type="entry name" value="HATPase"/>
    <property type="match status" value="1"/>
</dbReference>
<dbReference type="InterPro" id="IPR003661">
    <property type="entry name" value="HisK_dim/P_dom"/>
</dbReference>
<dbReference type="GO" id="GO:0030295">
    <property type="term" value="F:protein kinase activator activity"/>
    <property type="evidence" value="ECO:0007669"/>
    <property type="project" value="TreeGrafter"/>
</dbReference>
<dbReference type="InterPro" id="IPR013767">
    <property type="entry name" value="PAS_fold"/>
</dbReference>
<reference evidence="18 19" key="1">
    <citation type="submission" date="2015-12" db="EMBL/GenBank/DDBJ databases">
        <title>Genome sequence of the marine Rhodobacteraceae strain O3.65, Candidatus Tritonibacter horizontis.</title>
        <authorList>
            <person name="Poehlein A."/>
            <person name="Giebel H.A."/>
            <person name="Voget S."/>
            <person name="Brinkhoff T."/>
        </authorList>
    </citation>
    <scope>NUCLEOTIDE SEQUENCE [LARGE SCALE GENOMIC DNA]</scope>
    <source>
        <strain evidence="18 19">O3.65</strain>
    </source>
</reference>
<dbReference type="Pfam" id="PF00989">
    <property type="entry name" value="PAS"/>
    <property type="match status" value="1"/>
</dbReference>
<dbReference type="SUPFAM" id="SSF47384">
    <property type="entry name" value="Homodimeric domain of signal transducing histidine kinase"/>
    <property type="match status" value="1"/>
</dbReference>
<dbReference type="Gene3D" id="3.30.450.20">
    <property type="entry name" value="PAS domain"/>
    <property type="match status" value="2"/>
</dbReference>
<evidence type="ECO:0000256" key="8">
    <source>
        <dbReference type="ARBA" id="ARBA00022741"/>
    </source>
</evidence>
<dbReference type="PATRIC" id="fig|1768241.3.peg.3355"/>
<evidence type="ECO:0000313" key="18">
    <source>
        <dbReference type="EMBL" id="KUP91907.1"/>
    </source>
</evidence>
<dbReference type="GO" id="GO:0007234">
    <property type="term" value="P:osmosensory signaling via phosphorelay pathway"/>
    <property type="evidence" value="ECO:0007669"/>
    <property type="project" value="TreeGrafter"/>
</dbReference>
<dbReference type="InterPro" id="IPR036097">
    <property type="entry name" value="HisK_dim/P_sf"/>
</dbReference>
<evidence type="ECO:0000256" key="5">
    <source>
        <dbReference type="ARBA" id="ARBA00022553"/>
    </source>
</evidence>
<dbReference type="Proteomes" id="UP000068382">
    <property type="component" value="Unassembled WGS sequence"/>
</dbReference>
<dbReference type="PANTHER" id="PTHR42878:SF15">
    <property type="entry name" value="BACTERIOPHYTOCHROME"/>
    <property type="match status" value="1"/>
</dbReference>
<evidence type="ECO:0000256" key="10">
    <source>
        <dbReference type="ARBA" id="ARBA00022840"/>
    </source>
</evidence>
<feature type="domain" description="PAC" evidence="17">
    <location>
        <begin position="468"/>
        <end position="518"/>
    </location>
</feature>
<feature type="transmembrane region" description="Helical" evidence="14">
    <location>
        <begin position="12"/>
        <end position="32"/>
    </location>
</feature>
<evidence type="ECO:0000256" key="6">
    <source>
        <dbReference type="ARBA" id="ARBA00022679"/>
    </source>
</evidence>
<dbReference type="PANTHER" id="PTHR42878">
    <property type="entry name" value="TWO-COMPONENT HISTIDINE KINASE"/>
    <property type="match status" value="1"/>
</dbReference>
<dbReference type="SMART" id="SM00388">
    <property type="entry name" value="HisKA"/>
    <property type="match status" value="1"/>
</dbReference>
<dbReference type="PROSITE" id="PS50113">
    <property type="entry name" value="PAC"/>
    <property type="match status" value="1"/>
</dbReference>
<dbReference type="Pfam" id="PF00512">
    <property type="entry name" value="HisKA"/>
    <property type="match status" value="1"/>
</dbReference>
<keyword evidence="8" id="KW-0547">Nucleotide-binding</keyword>
<dbReference type="RefSeq" id="WP_232367812.1">
    <property type="nucleotide sequence ID" value="NZ_LPUY01000082.1"/>
</dbReference>
<keyword evidence="11 14" id="KW-1133">Transmembrane helix</keyword>
<keyword evidence="7 14" id="KW-0812">Transmembrane</keyword>
<evidence type="ECO:0000256" key="9">
    <source>
        <dbReference type="ARBA" id="ARBA00022777"/>
    </source>
</evidence>
<gene>
    <name evidence="18" type="primary">cph1_8</name>
    <name evidence="18" type="ORF">TRIHO_32110</name>
</gene>
<evidence type="ECO:0000256" key="2">
    <source>
        <dbReference type="ARBA" id="ARBA00004651"/>
    </source>
</evidence>
<feature type="domain" description="Histidine kinase" evidence="15">
    <location>
        <begin position="536"/>
        <end position="747"/>
    </location>
</feature>
<dbReference type="NCBIfam" id="TIGR00229">
    <property type="entry name" value="sensory_box"/>
    <property type="match status" value="1"/>
</dbReference>
<comment type="catalytic activity">
    <reaction evidence="1">
        <text>ATP + protein L-histidine = ADP + protein N-phospho-L-histidine.</text>
        <dbReference type="EC" id="2.7.13.3"/>
    </reaction>
</comment>
<keyword evidence="6 18" id="KW-0808">Transferase</keyword>
<dbReference type="GO" id="GO:0000156">
    <property type="term" value="F:phosphorelay response regulator activity"/>
    <property type="evidence" value="ECO:0007669"/>
    <property type="project" value="TreeGrafter"/>
</dbReference>
<dbReference type="InterPro" id="IPR004358">
    <property type="entry name" value="Sig_transdc_His_kin-like_C"/>
</dbReference>
<evidence type="ECO:0000259" key="17">
    <source>
        <dbReference type="PROSITE" id="PS50113"/>
    </source>
</evidence>
<dbReference type="CDD" id="cd00130">
    <property type="entry name" value="PAS"/>
    <property type="match status" value="1"/>
</dbReference>
<dbReference type="Gene3D" id="1.10.287.130">
    <property type="match status" value="1"/>
</dbReference>
<evidence type="ECO:0000256" key="14">
    <source>
        <dbReference type="SAM" id="Phobius"/>
    </source>
</evidence>
<dbReference type="InterPro" id="IPR005467">
    <property type="entry name" value="His_kinase_dom"/>
</dbReference>
<keyword evidence="13 14" id="KW-0472">Membrane</keyword>
<dbReference type="InterPro" id="IPR000700">
    <property type="entry name" value="PAS-assoc_C"/>
</dbReference>
<keyword evidence="4" id="KW-1003">Cell membrane</keyword>
<dbReference type="EC" id="2.7.13.3" evidence="3"/>
<feature type="domain" description="PAS" evidence="16">
    <location>
        <begin position="394"/>
        <end position="450"/>
    </location>
</feature>
<dbReference type="GO" id="GO:0000155">
    <property type="term" value="F:phosphorelay sensor kinase activity"/>
    <property type="evidence" value="ECO:0007669"/>
    <property type="project" value="InterPro"/>
</dbReference>
<dbReference type="SMART" id="SM00091">
    <property type="entry name" value="PAS"/>
    <property type="match status" value="1"/>
</dbReference>
<name>A0A132BVQ8_9RHOB</name>
<dbReference type="GO" id="GO:0005524">
    <property type="term" value="F:ATP binding"/>
    <property type="evidence" value="ECO:0007669"/>
    <property type="project" value="UniProtKB-KW"/>
</dbReference>
<dbReference type="GO" id="GO:0005886">
    <property type="term" value="C:plasma membrane"/>
    <property type="evidence" value="ECO:0007669"/>
    <property type="project" value="UniProtKB-SubCell"/>
</dbReference>
<organism evidence="18 19">
    <name type="scientific">Tritonibacter horizontis</name>
    <dbReference type="NCBI Taxonomy" id="1768241"/>
    <lineage>
        <taxon>Bacteria</taxon>
        <taxon>Pseudomonadati</taxon>
        <taxon>Pseudomonadota</taxon>
        <taxon>Alphaproteobacteria</taxon>
        <taxon>Rhodobacterales</taxon>
        <taxon>Paracoccaceae</taxon>
        <taxon>Tritonibacter</taxon>
    </lineage>
</organism>
<keyword evidence="12" id="KW-0902">Two-component regulatory system</keyword>
<keyword evidence="9" id="KW-0418">Kinase</keyword>
<evidence type="ECO:0000313" key="19">
    <source>
        <dbReference type="Proteomes" id="UP000068382"/>
    </source>
</evidence>
<dbReference type="InterPro" id="IPR000014">
    <property type="entry name" value="PAS"/>
</dbReference>
<dbReference type="PROSITE" id="PS50109">
    <property type="entry name" value="HIS_KIN"/>
    <property type="match status" value="1"/>
</dbReference>
<dbReference type="Gene3D" id="3.30.565.10">
    <property type="entry name" value="Histidine kinase-like ATPase, C-terminal domain"/>
    <property type="match status" value="1"/>
</dbReference>